<proteinExistence type="predicted"/>
<dbReference type="CDD" id="cd23659">
    <property type="entry name" value="USP_At3g01520-like"/>
    <property type="match status" value="1"/>
</dbReference>
<dbReference type="PRINTS" id="PR01438">
    <property type="entry name" value="UNVRSLSTRESS"/>
</dbReference>
<keyword evidence="3" id="KW-1185">Reference proteome</keyword>
<accession>A0ABP0FTF2</accession>
<organism evidence="2 3">
    <name type="scientific">Clavelina lepadiformis</name>
    <name type="common">Light-bulb sea squirt</name>
    <name type="synonym">Ascidia lepadiformis</name>
    <dbReference type="NCBI Taxonomy" id="159417"/>
    <lineage>
        <taxon>Eukaryota</taxon>
        <taxon>Metazoa</taxon>
        <taxon>Chordata</taxon>
        <taxon>Tunicata</taxon>
        <taxon>Ascidiacea</taxon>
        <taxon>Aplousobranchia</taxon>
        <taxon>Clavelinidae</taxon>
        <taxon>Clavelina</taxon>
    </lineage>
</organism>
<evidence type="ECO:0000259" key="1">
    <source>
        <dbReference type="Pfam" id="PF00582"/>
    </source>
</evidence>
<dbReference type="InterPro" id="IPR006016">
    <property type="entry name" value="UspA"/>
</dbReference>
<dbReference type="Proteomes" id="UP001642483">
    <property type="component" value="Unassembled WGS sequence"/>
</dbReference>
<dbReference type="Pfam" id="PF00582">
    <property type="entry name" value="Usp"/>
    <property type="match status" value="1"/>
</dbReference>
<dbReference type="EMBL" id="CAWYQH010000090">
    <property type="protein sequence ID" value="CAK8681897.1"/>
    <property type="molecule type" value="Genomic_DNA"/>
</dbReference>
<dbReference type="InterPro" id="IPR014729">
    <property type="entry name" value="Rossmann-like_a/b/a_fold"/>
</dbReference>
<feature type="domain" description="UspA" evidence="1">
    <location>
        <begin position="2"/>
        <end position="149"/>
    </location>
</feature>
<name>A0ABP0FTF2_CLALP</name>
<gene>
    <name evidence="2" type="ORF">CVLEPA_LOCUS12130</name>
</gene>
<comment type="caution">
    <text evidence="2">The sequence shown here is derived from an EMBL/GenBank/DDBJ whole genome shotgun (WGS) entry which is preliminary data.</text>
</comment>
<dbReference type="InterPro" id="IPR006015">
    <property type="entry name" value="Universal_stress_UspA"/>
</dbReference>
<dbReference type="PANTHER" id="PTHR46989">
    <property type="entry name" value="USP DOMAIN-CONTAINING PROTEIN"/>
    <property type="match status" value="1"/>
</dbReference>
<dbReference type="Gene3D" id="3.40.50.620">
    <property type="entry name" value="HUPs"/>
    <property type="match status" value="1"/>
</dbReference>
<reference evidence="2 3" key="1">
    <citation type="submission" date="2024-02" db="EMBL/GenBank/DDBJ databases">
        <authorList>
            <person name="Daric V."/>
            <person name="Darras S."/>
        </authorList>
    </citation>
    <scope>NUCLEOTIDE SEQUENCE [LARGE SCALE GENOMIC DNA]</scope>
</reference>
<evidence type="ECO:0000313" key="3">
    <source>
        <dbReference type="Proteomes" id="UP001642483"/>
    </source>
</evidence>
<evidence type="ECO:0000313" key="2">
    <source>
        <dbReference type="EMBL" id="CAK8681897.1"/>
    </source>
</evidence>
<dbReference type="PANTHER" id="PTHR46989:SF3">
    <property type="entry name" value="USPA DOMAIN-CONTAINING PROTEIN"/>
    <property type="match status" value="1"/>
</dbReference>
<dbReference type="SUPFAM" id="SSF52402">
    <property type="entry name" value="Adenine nucleotide alpha hydrolases-like"/>
    <property type="match status" value="1"/>
</dbReference>
<sequence length="151" mass="16857">MKVVLCVDGSTSAEEAFSWYFRSFHTQGNEVLAVYVGNQPHLPSFVFYEEAVFPKEEFQRAVQKCKSKMEEMKAKYLSKAKAMQVNCQFRVLVGDGGSPGETLASFLESENADLVIVGSRGMGKIRRTVLGSVSDFLVHHAKVPVVVFREE</sequence>
<protein>
    <recommendedName>
        <fullName evidence="1">UspA domain-containing protein</fullName>
    </recommendedName>
</protein>